<name>A0A704VCB2_SALER</name>
<dbReference type="EMBL" id="DAAMUI010000001">
    <property type="protein sequence ID" value="HAC8203723.1"/>
    <property type="molecule type" value="Genomic_DNA"/>
</dbReference>
<proteinExistence type="predicted"/>
<dbReference type="AlphaFoldDB" id="A0A704VCB2"/>
<protein>
    <submittedName>
        <fullName evidence="1">DUF2441 domain-containing protein</fullName>
    </submittedName>
</protein>
<evidence type="ECO:0000313" key="1">
    <source>
        <dbReference type="EMBL" id="HAC8203723.1"/>
    </source>
</evidence>
<sequence length="182" mass="20549">MFKFFHADRAGTLSENSVIELNEDGLSYFGTNYSQYFGTPLHEHPANALREALLEIIREKSKLFAEECPSRYKCLFGALNVADAVQFARTIEPVPETDVRIFEVFANSYFIGDVNFIDAEPKNIERKAEYLKNYWLTKIYQGCYVSSPPRPPRLEVLLPLPVRVGKIVGIVPGITGKGAQKV</sequence>
<gene>
    <name evidence="1" type="ORF">G0G76_00845</name>
</gene>
<reference evidence="1" key="1">
    <citation type="journal article" date="2018" name="Genome Biol.">
        <title>SKESA: strategic k-mer extension for scrupulous assemblies.</title>
        <authorList>
            <person name="Souvorov A."/>
            <person name="Agarwala R."/>
            <person name="Lipman D.J."/>
        </authorList>
    </citation>
    <scope>NUCLEOTIDE SEQUENCE</scope>
    <source>
        <strain evidence="1">CFSAN057139</strain>
    </source>
</reference>
<reference evidence="1" key="2">
    <citation type="submission" date="2018-12" db="EMBL/GenBank/DDBJ databases">
        <authorList>
            <consortium name="NCBI Pathogen Detection Project"/>
        </authorList>
    </citation>
    <scope>NUCLEOTIDE SEQUENCE</scope>
    <source>
        <strain evidence="1">CFSAN057139</strain>
    </source>
</reference>
<accession>A0A704VCB2</accession>
<organism evidence="1">
    <name type="scientific">Salmonella enterica</name>
    <name type="common">Salmonella choleraesuis</name>
    <dbReference type="NCBI Taxonomy" id="28901"/>
    <lineage>
        <taxon>Bacteria</taxon>
        <taxon>Pseudomonadati</taxon>
        <taxon>Pseudomonadota</taxon>
        <taxon>Gammaproteobacteria</taxon>
        <taxon>Enterobacterales</taxon>
        <taxon>Enterobacteriaceae</taxon>
        <taxon>Salmonella</taxon>
    </lineage>
</organism>
<comment type="caution">
    <text evidence="1">The sequence shown here is derived from an EMBL/GenBank/DDBJ whole genome shotgun (WGS) entry which is preliminary data.</text>
</comment>
<dbReference type="SUPFAM" id="SSF56399">
    <property type="entry name" value="ADP-ribosylation"/>
    <property type="match status" value="1"/>
</dbReference>